<evidence type="ECO:0000313" key="3">
    <source>
        <dbReference type="Proteomes" id="UP001303046"/>
    </source>
</evidence>
<dbReference type="EMBL" id="JAVFWL010000001">
    <property type="protein sequence ID" value="KAK6731127.1"/>
    <property type="molecule type" value="Genomic_DNA"/>
</dbReference>
<reference evidence="2 3" key="1">
    <citation type="submission" date="2023-08" db="EMBL/GenBank/DDBJ databases">
        <title>A Necator americanus chromosomal reference genome.</title>
        <authorList>
            <person name="Ilik V."/>
            <person name="Petrzelkova K.J."/>
            <person name="Pardy F."/>
            <person name="Fuh T."/>
            <person name="Niatou-Singa F.S."/>
            <person name="Gouil Q."/>
            <person name="Baker L."/>
            <person name="Ritchie M.E."/>
            <person name="Jex A.R."/>
            <person name="Gazzola D."/>
            <person name="Li H."/>
            <person name="Toshio Fujiwara R."/>
            <person name="Zhan B."/>
            <person name="Aroian R.V."/>
            <person name="Pafco B."/>
            <person name="Schwarz E.M."/>
        </authorList>
    </citation>
    <scope>NUCLEOTIDE SEQUENCE [LARGE SCALE GENOMIC DNA]</scope>
    <source>
        <strain evidence="2 3">Aroian</strain>
        <tissue evidence="2">Whole animal</tissue>
    </source>
</reference>
<protein>
    <recommendedName>
        <fullName evidence="1">BUB1 N-terminal domain-containing protein</fullName>
    </recommendedName>
</protein>
<proteinExistence type="predicted"/>
<dbReference type="PANTHER" id="PTHR14030">
    <property type="entry name" value="MITOTIC CHECKPOINT SERINE/THREONINE-PROTEIN KINASE BUB1"/>
    <property type="match status" value="1"/>
</dbReference>
<accession>A0ABR1C0F9</accession>
<dbReference type="Gene3D" id="1.25.40.430">
    <property type="match status" value="1"/>
</dbReference>
<name>A0ABR1C0F9_NECAM</name>
<keyword evidence="3" id="KW-1185">Reference proteome</keyword>
<dbReference type="SMART" id="SM00777">
    <property type="entry name" value="Mad3_BUB1_I"/>
    <property type="match status" value="1"/>
</dbReference>
<sequence>MSGCDSGEGSSQCGPSEYEWELCRENVKPLKSGRRVEVINQALAHTAYGQKAETLANQKFDEFMELCEASDDPLKHCLDFCTWFEQNFPHGRQRLFYSLLWKIVHKYAKWSDYLEDERMVRIWEKLADNSLGHGWEIYQHANNIGSLLRCAQLYIRWAEDLEMRGAITDARAVLRLARKHGALPAEAIDNEEDQLEMREMRRHLEDNGNGDDSWNEEEYDENGERVAFTRLTAMGDSSAAPVVRLPCIVGEQGSSKLDRGQKKQNSTNNGVPAFQVFEDEGDVAETYLEGIYEVNNHIERFSLNDQDAEKWKASKVPLKKLNNCVSSFVVYQDDDNKENKDPQTGKEVKKPVLKLRKCLIRDMSVEENLARMYESKEVNQEAKGVARRINFDDDDDE</sequence>
<dbReference type="InterPro" id="IPR013212">
    <property type="entry name" value="Mad3/Bub1_I"/>
</dbReference>
<dbReference type="Pfam" id="PF08311">
    <property type="entry name" value="Mad3_BUB1_I"/>
    <property type="match status" value="1"/>
</dbReference>
<evidence type="ECO:0000259" key="1">
    <source>
        <dbReference type="PROSITE" id="PS51489"/>
    </source>
</evidence>
<feature type="domain" description="BUB1 N-terminal" evidence="1">
    <location>
        <begin position="60"/>
        <end position="220"/>
    </location>
</feature>
<gene>
    <name evidence="2" type="primary">Necator_chrI.g3664</name>
    <name evidence="2" type="ORF">RB195_007535</name>
</gene>
<dbReference type="PROSITE" id="PS51489">
    <property type="entry name" value="BUB1_N"/>
    <property type="match status" value="1"/>
</dbReference>
<dbReference type="Proteomes" id="UP001303046">
    <property type="component" value="Unassembled WGS sequence"/>
</dbReference>
<dbReference type="InterPro" id="IPR015661">
    <property type="entry name" value="Bub1/Mad3"/>
</dbReference>
<comment type="caution">
    <text evidence="2">The sequence shown here is derived from an EMBL/GenBank/DDBJ whole genome shotgun (WGS) entry which is preliminary data.</text>
</comment>
<dbReference type="PANTHER" id="PTHR14030:SF28">
    <property type="entry name" value="BUB1 N-TERMINAL DOMAIN-CONTAINING PROTEIN"/>
    <property type="match status" value="1"/>
</dbReference>
<organism evidence="2 3">
    <name type="scientific">Necator americanus</name>
    <name type="common">Human hookworm</name>
    <dbReference type="NCBI Taxonomy" id="51031"/>
    <lineage>
        <taxon>Eukaryota</taxon>
        <taxon>Metazoa</taxon>
        <taxon>Ecdysozoa</taxon>
        <taxon>Nematoda</taxon>
        <taxon>Chromadorea</taxon>
        <taxon>Rhabditida</taxon>
        <taxon>Rhabditina</taxon>
        <taxon>Rhabditomorpha</taxon>
        <taxon>Strongyloidea</taxon>
        <taxon>Ancylostomatidae</taxon>
        <taxon>Bunostominae</taxon>
        <taxon>Necator</taxon>
    </lineage>
</organism>
<evidence type="ECO:0000313" key="2">
    <source>
        <dbReference type="EMBL" id="KAK6731127.1"/>
    </source>
</evidence>